<dbReference type="SUPFAM" id="SSF56349">
    <property type="entry name" value="DNA breaking-rejoining enzymes"/>
    <property type="match status" value="1"/>
</dbReference>
<proteinExistence type="predicted"/>
<dbReference type="InterPro" id="IPR011010">
    <property type="entry name" value="DNA_brk_join_enz"/>
</dbReference>
<evidence type="ECO:0000259" key="4">
    <source>
        <dbReference type="PROSITE" id="PS51900"/>
    </source>
</evidence>
<dbReference type="EMBL" id="JAFEJT020000020">
    <property type="protein sequence ID" value="MCH9275872.1"/>
    <property type="molecule type" value="Genomic_DNA"/>
</dbReference>
<keyword evidence="6" id="KW-1185">Reference proteome</keyword>
<evidence type="ECO:0000256" key="3">
    <source>
        <dbReference type="SAM" id="MobiDB-lite"/>
    </source>
</evidence>
<dbReference type="Proteomes" id="UP000710815">
    <property type="component" value="Unassembled WGS sequence"/>
</dbReference>
<accession>A0ABS9VUV9</accession>
<reference evidence="5 6" key="1">
    <citation type="journal article" date="2021" name="Environ. Microbiol.">
        <title>Genetic insights into the dark matter of the mammalian gut microbiota through targeted genome reconstruction.</title>
        <authorList>
            <person name="Lugli G.A."/>
            <person name="Alessandri G."/>
            <person name="Milani C."/>
            <person name="Viappiani A."/>
            <person name="Fontana F."/>
            <person name="Tarracchini C."/>
            <person name="Mancabelli L."/>
            <person name="Argentini C."/>
            <person name="Ruiz L."/>
            <person name="Margolles A."/>
            <person name="van Sinderen D."/>
            <person name="Turroni F."/>
            <person name="Ventura M."/>
        </authorList>
    </citation>
    <scope>NUCLEOTIDE SEQUENCE [LARGE SCALE GENOMIC DNA]</scope>
    <source>
        <strain evidence="5 6">MA1</strain>
    </source>
</reference>
<organism evidence="5 6">
    <name type="scientific">Bifidobacterium amazonense</name>
    <dbReference type="NCBI Taxonomy" id="2809027"/>
    <lineage>
        <taxon>Bacteria</taxon>
        <taxon>Bacillati</taxon>
        <taxon>Actinomycetota</taxon>
        <taxon>Actinomycetes</taxon>
        <taxon>Bifidobacteriales</taxon>
        <taxon>Bifidobacteriaceae</taxon>
        <taxon>Bifidobacterium</taxon>
    </lineage>
</organism>
<dbReference type="Gene3D" id="1.10.150.130">
    <property type="match status" value="1"/>
</dbReference>
<dbReference type="InterPro" id="IPR010998">
    <property type="entry name" value="Integrase_recombinase_N"/>
</dbReference>
<evidence type="ECO:0000313" key="5">
    <source>
        <dbReference type="EMBL" id="MCH9275872.1"/>
    </source>
</evidence>
<comment type="caution">
    <text evidence="5">The sequence shown here is derived from an EMBL/GenBank/DDBJ whole genome shotgun (WGS) entry which is preliminary data.</text>
</comment>
<reference evidence="5 6" key="2">
    <citation type="journal article" date="2021" name="Syst. Appl. Microbiol.">
        <title>Phylogenetic classification of ten novel species belonging to the genus Bifidobacterium comprising B. phasiani sp. nov., B. pongonis sp. nov., B. saguinibicoloris sp. nov., B. colobi sp. nov., B. simiiventris sp. nov., B. santillanense sp. nov., B. miconis sp. nov., B. amazonense sp. nov., B. pluvialisilvae sp. nov., and B. miconisargentati sp. nov.</title>
        <authorList>
            <person name="Lugli G.A."/>
            <person name="Calvete-Torre I."/>
            <person name="Alessandri G."/>
            <person name="Milani C."/>
            <person name="Turroni F."/>
            <person name="Laiolo P."/>
            <person name="Ossiprandi M.C."/>
            <person name="Margolles A."/>
            <person name="Ruiz L."/>
            <person name="Ventura M."/>
        </authorList>
    </citation>
    <scope>NUCLEOTIDE SEQUENCE [LARGE SCALE GENOMIC DNA]</scope>
    <source>
        <strain evidence="5 6">MA1</strain>
    </source>
</reference>
<feature type="domain" description="Core-binding (CB)" evidence="4">
    <location>
        <begin position="8"/>
        <end position="86"/>
    </location>
</feature>
<evidence type="ECO:0000313" key="6">
    <source>
        <dbReference type="Proteomes" id="UP000710815"/>
    </source>
</evidence>
<evidence type="ECO:0000256" key="2">
    <source>
        <dbReference type="PROSITE-ProRule" id="PRU01248"/>
    </source>
</evidence>
<name>A0ABS9VUV9_9BIFI</name>
<evidence type="ECO:0000256" key="1">
    <source>
        <dbReference type="ARBA" id="ARBA00023125"/>
    </source>
</evidence>
<sequence>MTNNDMTHQWIEWIEEWSADMRLRNFSEATISLRRYQARAFARTSGKQPHEVEPADMKRWLGRKGLGNSAKRGDRYMLSSLYRWAQENGKRDDNPADELPSIKRERRKKTAAPEIAVAIGKDHRDPRTRLMIMLAADAGLRRVGRSPWCAATTLWTTSSDGA</sequence>
<gene>
    <name evidence="5" type="ORF">JS533_006245</name>
</gene>
<keyword evidence="1 2" id="KW-0238">DNA-binding</keyword>
<dbReference type="InterPro" id="IPR044068">
    <property type="entry name" value="CB"/>
</dbReference>
<feature type="region of interest" description="Disordered" evidence="3">
    <location>
        <begin position="87"/>
        <end position="111"/>
    </location>
</feature>
<dbReference type="PROSITE" id="PS51900">
    <property type="entry name" value="CB"/>
    <property type="match status" value="1"/>
</dbReference>
<dbReference type="RefSeq" id="WP_241513578.1">
    <property type="nucleotide sequence ID" value="NZ_JAFEJT020000020.1"/>
</dbReference>
<protein>
    <recommendedName>
        <fullName evidence="4">Core-binding (CB) domain-containing protein</fullName>
    </recommendedName>
</protein>